<dbReference type="AlphaFoldDB" id="A0A072U8S6"/>
<reference evidence="1 3" key="2">
    <citation type="journal article" date="2014" name="BMC Genomics">
        <title>An improved genome release (version Mt4.0) for the model legume Medicago truncatula.</title>
        <authorList>
            <person name="Tang H."/>
            <person name="Krishnakumar V."/>
            <person name="Bidwell S."/>
            <person name="Rosen B."/>
            <person name="Chan A."/>
            <person name="Zhou S."/>
            <person name="Gentzbittel L."/>
            <person name="Childs K.L."/>
            <person name="Yandell M."/>
            <person name="Gundlach H."/>
            <person name="Mayer K.F."/>
            <person name="Schwartz D.C."/>
            <person name="Town C.D."/>
        </authorList>
    </citation>
    <scope>GENOME REANNOTATION</scope>
    <source>
        <strain evidence="1">A17</strain>
        <strain evidence="2 3">cv. Jemalong A17</strain>
    </source>
</reference>
<dbReference type="Proteomes" id="UP000002051">
    <property type="component" value="Unassembled WGS sequence"/>
</dbReference>
<reference evidence="2" key="3">
    <citation type="submission" date="2015-04" db="UniProtKB">
        <authorList>
            <consortium name="EnsemblPlants"/>
        </authorList>
    </citation>
    <scope>IDENTIFICATION</scope>
    <source>
        <strain evidence="2">cv. Jemalong A17</strain>
    </source>
</reference>
<keyword evidence="3" id="KW-1185">Reference proteome</keyword>
<protein>
    <submittedName>
        <fullName evidence="1 2">Uncharacterized protein</fullName>
    </submittedName>
</protein>
<accession>A0A072U8S6</accession>
<evidence type="ECO:0000313" key="3">
    <source>
        <dbReference type="Proteomes" id="UP000002051"/>
    </source>
</evidence>
<reference evidence="1 3" key="1">
    <citation type="journal article" date="2011" name="Nature">
        <title>The Medicago genome provides insight into the evolution of rhizobial symbioses.</title>
        <authorList>
            <person name="Young N.D."/>
            <person name="Debelle F."/>
            <person name="Oldroyd G.E."/>
            <person name="Geurts R."/>
            <person name="Cannon S.B."/>
            <person name="Udvardi M.K."/>
            <person name="Benedito V.A."/>
            <person name="Mayer K.F."/>
            <person name="Gouzy J."/>
            <person name="Schoof H."/>
            <person name="Van de Peer Y."/>
            <person name="Proost S."/>
            <person name="Cook D.R."/>
            <person name="Meyers B.C."/>
            <person name="Spannagl M."/>
            <person name="Cheung F."/>
            <person name="De Mita S."/>
            <person name="Krishnakumar V."/>
            <person name="Gundlach H."/>
            <person name="Zhou S."/>
            <person name="Mudge J."/>
            <person name="Bharti A.K."/>
            <person name="Murray J.D."/>
            <person name="Naoumkina M.A."/>
            <person name="Rosen B."/>
            <person name="Silverstein K.A."/>
            <person name="Tang H."/>
            <person name="Rombauts S."/>
            <person name="Zhao P.X."/>
            <person name="Zhou P."/>
            <person name="Barbe V."/>
            <person name="Bardou P."/>
            <person name="Bechner M."/>
            <person name="Bellec A."/>
            <person name="Berger A."/>
            <person name="Berges H."/>
            <person name="Bidwell S."/>
            <person name="Bisseling T."/>
            <person name="Choisne N."/>
            <person name="Couloux A."/>
            <person name="Denny R."/>
            <person name="Deshpande S."/>
            <person name="Dai X."/>
            <person name="Doyle J.J."/>
            <person name="Dudez A.M."/>
            <person name="Farmer A.D."/>
            <person name="Fouteau S."/>
            <person name="Franken C."/>
            <person name="Gibelin C."/>
            <person name="Gish J."/>
            <person name="Goldstein S."/>
            <person name="Gonzalez A.J."/>
            <person name="Green P.J."/>
            <person name="Hallab A."/>
            <person name="Hartog M."/>
            <person name="Hua A."/>
            <person name="Humphray S.J."/>
            <person name="Jeong D.H."/>
            <person name="Jing Y."/>
            <person name="Jocker A."/>
            <person name="Kenton S.M."/>
            <person name="Kim D.J."/>
            <person name="Klee K."/>
            <person name="Lai H."/>
            <person name="Lang C."/>
            <person name="Lin S."/>
            <person name="Macmil S.L."/>
            <person name="Magdelenat G."/>
            <person name="Matthews L."/>
            <person name="McCorrison J."/>
            <person name="Monaghan E.L."/>
            <person name="Mun J.H."/>
            <person name="Najar F.Z."/>
            <person name="Nicholson C."/>
            <person name="Noirot C."/>
            <person name="O'Bleness M."/>
            <person name="Paule C.R."/>
            <person name="Poulain J."/>
            <person name="Prion F."/>
            <person name="Qin B."/>
            <person name="Qu C."/>
            <person name="Retzel E.F."/>
            <person name="Riddle C."/>
            <person name="Sallet E."/>
            <person name="Samain S."/>
            <person name="Samson N."/>
            <person name="Sanders I."/>
            <person name="Saurat O."/>
            <person name="Scarpelli C."/>
            <person name="Schiex T."/>
            <person name="Segurens B."/>
            <person name="Severin A.J."/>
            <person name="Sherrier D.J."/>
            <person name="Shi R."/>
            <person name="Sims S."/>
            <person name="Singer S.R."/>
            <person name="Sinharoy S."/>
            <person name="Sterck L."/>
            <person name="Viollet A."/>
            <person name="Wang B.B."/>
            <person name="Wang K."/>
            <person name="Wang M."/>
            <person name="Wang X."/>
            <person name="Warfsmann J."/>
            <person name="Weissenbach J."/>
            <person name="White D.D."/>
            <person name="White J.D."/>
            <person name="Wiley G.B."/>
            <person name="Wincker P."/>
            <person name="Xing Y."/>
            <person name="Yang L."/>
            <person name="Yao Z."/>
            <person name="Ying F."/>
            <person name="Zhai J."/>
            <person name="Zhou L."/>
            <person name="Zuber A."/>
            <person name="Denarie J."/>
            <person name="Dixon R.A."/>
            <person name="May G.D."/>
            <person name="Schwartz D.C."/>
            <person name="Rogers J."/>
            <person name="Quetier F."/>
            <person name="Town C.D."/>
            <person name="Roe B.A."/>
        </authorList>
    </citation>
    <scope>NUCLEOTIDE SEQUENCE [LARGE SCALE GENOMIC DNA]</scope>
    <source>
        <strain evidence="1">A17</strain>
        <strain evidence="2 3">cv. Jemalong A17</strain>
    </source>
</reference>
<dbReference type="EnsemblPlants" id="KEH22250">
    <property type="protein sequence ID" value="KEH22250"/>
    <property type="gene ID" value="MTR_7g035055"/>
</dbReference>
<gene>
    <name evidence="1" type="ordered locus">MTR_7g035055</name>
</gene>
<dbReference type="HOGENOM" id="CLU_2458226_0_0_1"/>
<proteinExistence type="predicted"/>
<organism evidence="1 3">
    <name type="scientific">Medicago truncatula</name>
    <name type="common">Barrel medic</name>
    <name type="synonym">Medicago tribuloides</name>
    <dbReference type="NCBI Taxonomy" id="3880"/>
    <lineage>
        <taxon>Eukaryota</taxon>
        <taxon>Viridiplantae</taxon>
        <taxon>Streptophyta</taxon>
        <taxon>Embryophyta</taxon>
        <taxon>Tracheophyta</taxon>
        <taxon>Spermatophyta</taxon>
        <taxon>Magnoliopsida</taxon>
        <taxon>eudicotyledons</taxon>
        <taxon>Gunneridae</taxon>
        <taxon>Pentapetalae</taxon>
        <taxon>rosids</taxon>
        <taxon>fabids</taxon>
        <taxon>Fabales</taxon>
        <taxon>Fabaceae</taxon>
        <taxon>Papilionoideae</taxon>
        <taxon>50 kb inversion clade</taxon>
        <taxon>NPAAA clade</taxon>
        <taxon>Hologalegina</taxon>
        <taxon>IRL clade</taxon>
        <taxon>Trifolieae</taxon>
        <taxon>Medicago</taxon>
    </lineage>
</organism>
<dbReference type="EMBL" id="CM001223">
    <property type="protein sequence ID" value="KEH22250.1"/>
    <property type="molecule type" value="Genomic_DNA"/>
</dbReference>
<evidence type="ECO:0000313" key="1">
    <source>
        <dbReference type="EMBL" id="KEH22250.1"/>
    </source>
</evidence>
<evidence type="ECO:0000313" key="2">
    <source>
        <dbReference type="EnsemblPlants" id="KEH22250"/>
    </source>
</evidence>
<sequence>MDTMFYGKEGTVTLEEVQTTLRTKELTKSKDLRDDENFEGPCVSRGNGGEVTGERVVTNVHFKKDCPENNGNSAQIVFEGFEDVMYGLA</sequence>
<name>A0A072U8S6_MEDTR</name>